<dbReference type="Proteomes" id="UP000308181">
    <property type="component" value="Unassembled WGS sequence"/>
</dbReference>
<dbReference type="InterPro" id="IPR010985">
    <property type="entry name" value="Ribbon_hlx_hlx"/>
</dbReference>
<comment type="caution">
    <text evidence="1">The sequence shown here is derived from an EMBL/GenBank/DDBJ whole genome shotgun (WGS) entry which is preliminary data.</text>
</comment>
<gene>
    <name evidence="1" type="ORF">FA046_01565</name>
</gene>
<evidence type="ECO:0000313" key="1">
    <source>
        <dbReference type="EMBL" id="TKC00397.1"/>
    </source>
</evidence>
<dbReference type="RefSeq" id="WP_136824607.1">
    <property type="nucleotide sequence ID" value="NZ_SWBP01000001.1"/>
</dbReference>
<dbReference type="Pfam" id="PF05534">
    <property type="entry name" value="HicB"/>
    <property type="match status" value="1"/>
</dbReference>
<keyword evidence="2" id="KW-1185">Reference proteome</keyword>
<protein>
    <submittedName>
        <fullName evidence="1">Type II toxin-antitoxin system HicB family antitoxin</fullName>
    </submittedName>
</protein>
<sequence length="128" mass="14254">MINSLKYQDYTASIQYSTDDEVFFGKVVGITDLITFEGTSVAELKAAFKEAVEDYFESCKNLGKTPDKTYKGMFNVRVPAGLHKKAATFASLHDISLNDFVKTAIIYAVNHEDDFSSVLLDNSEDYGI</sequence>
<dbReference type="SUPFAM" id="SSF47598">
    <property type="entry name" value="Ribbon-helix-helix"/>
    <property type="match status" value="1"/>
</dbReference>
<proteinExistence type="predicted"/>
<name>A0A4U1C7L6_9SPHI</name>
<reference evidence="1 2" key="1">
    <citation type="submission" date="2019-04" db="EMBL/GenBank/DDBJ databases">
        <title>Pedobacter sp. AR-3-17 sp. nov., isolated from Arctic soil.</title>
        <authorList>
            <person name="Dahal R.H."/>
            <person name="Kim D.-U."/>
        </authorList>
    </citation>
    <scope>NUCLEOTIDE SEQUENCE [LARGE SCALE GENOMIC DNA]</scope>
    <source>
        <strain evidence="1 2">AR-3-17</strain>
    </source>
</reference>
<evidence type="ECO:0000313" key="2">
    <source>
        <dbReference type="Proteomes" id="UP000308181"/>
    </source>
</evidence>
<dbReference type="GO" id="GO:0006355">
    <property type="term" value="P:regulation of DNA-templated transcription"/>
    <property type="evidence" value="ECO:0007669"/>
    <property type="project" value="InterPro"/>
</dbReference>
<dbReference type="SUPFAM" id="SSF143100">
    <property type="entry name" value="TTHA1013/TTHA0281-like"/>
    <property type="match status" value="1"/>
</dbReference>
<dbReference type="InterPro" id="IPR035069">
    <property type="entry name" value="TTHA1013/TTHA0281-like"/>
</dbReference>
<dbReference type="AlphaFoldDB" id="A0A4U1C7L6"/>
<dbReference type="InterPro" id="IPR008651">
    <property type="entry name" value="Uncharacterised_HicB"/>
</dbReference>
<organism evidence="1 2">
    <name type="scientific">Pedobacter cryophilus</name>
    <dbReference type="NCBI Taxonomy" id="2571271"/>
    <lineage>
        <taxon>Bacteria</taxon>
        <taxon>Pseudomonadati</taxon>
        <taxon>Bacteroidota</taxon>
        <taxon>Sphingobacteriia</taxon>
        <taxon>Sphingobacteriales</taxon>
        <taxon>Sphingobacteriaceae</taxon>
        <taxon>Pedobacter</taxon>
    </lineage>
</organism>
<dbReference type="OrthoDB" id="5297106at2"/>
<dbReference type="EMBL" id="SWBP01000001">
    <property type="protein sequence ID" value="TKC00397.1"/>
    <property type="molecule type" value="Genomic_DNA"/>
</dbReference>
<accession>A0A4U1C7L6</accession>